<gene>
    <name evidence="1" type="ORF">PRZ48_003294</name>
</gene>
<keyword evidence="2" id="KW-1185">Reference proteome</keyword>
<protein>
    <submittedName>
        <fullName evidence="1">Uncharacterized protein</fullName>
    </submittedName>
</protein>
<name>A0ABR0EVX0_ZASCE</name>
<comment type="caution">
    <text evidence="1">The sequence shown here is derived from an EMBL/GenBank/DDBJ whole genome shotgun (WGS) entry which is preliminary data.</text>
</comment>
<organism evidence="1 2">
    <name type="scientific">Zasmidium cellare</name>
    <name type="common">Wine cellar mold</name>
    <name type="synonym">Racodium cellare</name>
    <dbReference type="NCBI Taxonomy" id="395010"/>
    <lineage>
        <taxon>Eukaryota</taxon>
        <taxon>Fungi</taxon>
        <taxon>Dikarya</taxon>
        <taxon>Ascomycota</taxon>
        <taxon>Pezizomycotina</taxon>
        <taxon>Dothideomycetes</taxon>
        <taxon>Dothideomycetidae</taxon>
        <taxon>Mycosphaerellales</taxon>
        <taxon>Mycosphaerellaceae</taxon>
        <taxon>Zasmidium</taxon>
    </lineage>
</organism>
<reference evidence="1 2" key="1">
    <citation type="journal article" date="2023" name="G3 (Bethesda)">
        <title>A chromosome-level genome assembly of Zasmidium syzygii isolated from banana leaves.</title>
        <authorList>
            <person name="van Westerhoven A.C."/>
            <person name="Mehrabi R."/>
            <person name="Talebi R."/>
            <person name="Steentjes M.B.F."/>
            <person name="Corcolon B."/>
            <person name="Chong P.A."/>
            <person name="Kema G.H.J."/>
            <person name="Seidl M.F."/>
        </authorList>
    </citation>
    <scope>NUCLEOTIDE SEQUENCE [LARGE SCALE GENOMIC DNA]</scope>
    <source>
        <strain evidence="1 2">P124</strain>
    </source>
</reference>
<sequence length="220" mass="24233">MSTNGKSIHITTAAVQRTIQPPTLTHLETLYTTSETTAPPHDRLPTTAEQLIYRQEQALKARKHMIPHVGDGLQIAPDYDSGSNKIATHILIESLPVIWHGTPYGHLDGLKKCVMFVAIATKEFKVRTLDPSARLPKLETAEGEVFWVSGRCEILNAEGDPVQCFVAKSQDKLMDGGGGKEGRKWEESRWGLVEMDSCDLAMLDVKDGAWVLCAANVLGR</sequence>
<dbReference type="EMBL" id="JAXOVC010000002">
    <property type="protein sequence ID" value="KAK4505331.1"/>
    <property type="molecule type" value="Genomic_DNA"/>
</dbReference>
<evidence type="ECO:0000313" key="1">
    <source>
        <dbReference type="EMBL" id="KAK4505331.1"/>
    </source>
</evidence>
<dbReference type="Proteomes" id="UP001305779">
    <property type="component" value="Unassembled WGS sequence"/>
</dbReference>
<evidence type="ECO:0000313" key="2">
    <source>
        <dbReference type="Proteomes" id="UP001305779"/>
    </source>
</evidence>
<accession>A0ABR0EVX0</accession>
<proteinExistence type="predicted"/>